<name>A0ABR2EFP3_9ROSI</name>
<dbReference type="InterPro" id="IPR002156">
    <property type="entry name" value="RNaseH_domain"/>
</dbReference>
<dbReference type="Gene3D" id="3.30.420.10">
    <property type="entry name" value="Ribonuclease H-like superfamily/Ribonuclease H"/>
    <property type="match status" value="1"/>
</dbReference>
<dbReference type="PANTHER" id="PTHR47074">
    <property type="entry name" value="BNAC02G40300D PROTEIN"/>
    <property type="match status" value="1"/>
</dbReference>
<evidence type="ECO:0000259" key="1">
    <source>
        <dbReference type="Pfam" id="PF13456"/>
    </source>
</evidence>
<dbReference type="CDD" id="cd06222">
    <property type="entry name" value="RNase_H_like"/>
    <property type="match status" value="1"/>
</dbReference>
<protein>
    <recommendedName>
        <fullName evidence="1">RNase H type-1 domain-containing protein</fullName>
    </recommendedName>
</protein>
<evidence type="ECO:0000313" key="2">
    <source>
        <dbReference type="EMBL" id="KAK8558927.1"/>
    </source>
</evidence>
<gene>
    <name evidence="2" type="ORF">V6N12_042219</name>
</gene>
<accession>A0ABR2EFP3</accession>
<dbReference type="InterPro" id="IPR036397">
    <property type="entry name" value="RNaseH_sf"/>
</dbReference>
<dbReference type="SUPFAM" id="SSF53098">
    <property type="entry name" value="Ribonuclease H-like"/>
    <property type="match status" value="1"/>
</dbReference>
<reference evidence="2 3" key="1">
    <citation type="journal article" date="2024" name="G3 (Bethesda)">
        <title>Genome assembly of Hibiscus sabdariffa L. provides insights into metabolisms of medicinal natural products.</title>
        <authorList>
            <person name="Kim T."/>
        </authorList>
    </citation>
    <scope>NUCLEOTIDE SEQUENCE [LARGE SCALE GENOMIC DNA]</scope>
    <source>
        <strain evidence="2">TK-2024</strain>
        <tissue evidence="2">Old leaves</tissue>
    </source>
</reference>
<dbReference type="Proteomes" id="UP001472677">
    <property type="component" value="Unassembled WGS sequence"/>
</dbReference>
<comment type="caution">
    <text evidence="2">The sequence shown here is derived from an EMBL/GenBank/DDBJ whole genome shotgun (WGS) entry which is preliminary data.</text>
</comment>
<proteinExistence type="predicted"/>
<dbReference type="InterPro" id="IPR012337">
    <property type="entry name" value="RNaseH-like_sf"/>
</dbReference>
<dbReference type="PANTHER" id="PTHR47074:SF61">
    <property type="entry name" value="RNASE H TYPE-1 DOMAIN-CONTAINING PROTEIN"/>
    <property type="match status" value="1"/>
</dbReference>
<dbReference type="InterPro" id="IPR052929">
    <property type="entry name" value="RNase_H-like_EbsB-rel"/>
</dbReference>
<dbReference type="EMBL" id="JBBPBM010000015">
    <property type="protein sequence ID" value="KAK8558927.1"/>
    <property type="molecule type" value="Genomic_DNA"/>
</dbReference>
<keyword evidence="3" id="KW-1185">Reference proteome</keyword>
<evidence type="ECO:0000313" key="3">
    <source>
        <dbReference type="Proteomes" id="UP001472677"/>
    </source>
</evidence>
<organism evidence="2 3">
    <name type="scientific">Hibiscus sabdariffa</name>
    <name type="common">roselle</name>
    <dbReference type="NCBI Taxonomy" id="183260"/>
    <lineage>
        <taxon>Eukaryota</taxon>
        <taxon>Viridiplantae</taxon>
        <taxon>Streptophyta</taxon>
        <taxon>Embryophyta</taxon>
        <taxon>Tracheophyta</taxon>
        <taxon>Spermatophyta</taxon>
        <taxon>Magnoliopsida</taxon>
        <taxon>eudicotyledons</taxon>
        <taxon>Gunneridae</taxon>
        <taxon>Pentapetalae</taxon>
        <taxon>rosids</taxon>
        <taxon>malvids</taxon>
        <taxon>Malvales</taxon>
        <taxon>Malvaceae</taxon>
        <taxon>Malvoideae</taxon>
        <taxon>Hibiscus</taxon>
    </lineage>
</organism>
<feature type="domain" description="RNase H type-1" evidence="1">
    <location>
        <begin position="51"/>
        <end position="171"/>
    </location>
</feature>
<dbReference type="Pfam" id="PF13456">
    <property type="entry name" value="RVT_3"/>
    <property type="match status" value="1"/>
</dbReference>
<dbReference type="InterPro" id="IPR044730">
    <property type="entry name" value="RNase_H-like_dom_plant"/>
</dbReference>
<sequence length="199" mass="22634">MNKFMKALINLPQTLSGLFLMEIDTLAHRELVQVRLSNDQWIPPPDMIKINMDARYSSTTNSSFSGCIFRDSDGLIMAACTYPNLFVSYSEMTEALACFQAMSLTIDLGFRRVIMESDDLTVTLKINSKSEDRSNIGLIIFNIKNKIEEFEQIIFMHVSRRLNNTAQVLARIGNLFPTQMVWTEEAPQPVEAAAAINRW</sequence>